<accession>A0AAD2K274</accession>
<evidence type="ECO:0000313" key="2">
    <source>
        <dbReference type="Proteomes" id="UP001295794"/>
    </source>
</evidence>
<name>A0AAD2K274_9AGAR</name>
<evidence type="ECO:0000313" key="1">
    <source>
        <dbReference type="EMBL" id="CAK5274915.1"/>
    </source>
</evidence>
<dbReference type="Proteomes" id="UP001295794">
    <property type="component" value="Unassembled WGS sequence"/>
</dbReference>
<keyword evidence="2" id="KW-1185">Reference proteome</keyword>
<organism evidence="1 2">
    <name type="scientific">Mycena citricolor</name>
    <dbReference type="NCBI Taxonomy" id="2018698"/>
    <lineage>
        <taxon>Eukaryota</taxon>
        <taxon>Fungi</taxon>
        <taxon>Dikarya</taxon>
        <taxon>Basidiomycota</taxon>
        <taxon>Agaricomycotina</taxon>
        <taxon>Agaricomycetes</taxon>
        <taxon>Agaricomycetidae</taxon>
        <taxon>Agaricales</taxon>
        <taxon>Marasmiineae</taxon>
        <taxon>Mycenaceae</taxon>
        <taxon>Mycena</taxon>
    </lineage>
</organism>
<reference evidence="1" key="1">
    <citation type="submission" date="2023-11" db="EMBL/GenBank/DDBJ databases">
        <authorList>
            <person name="De Vega J J."/>
            <person name="De Vega J J."/>
        </authorList>
    </citation>
    <scope>NUCLEOTIDE SEQUENCE</scope>
</reference>
<dbReference type="EMBL" id="CAVNYO010000403">
    <property type="protein sequence ID" value="CAK5274915.1"/>
    <property type="molecule type" value="Genomic_DNA"/>
</dbReference>
<comment type="caution">
    <text evidence="1">The sequence shown here is derived from an EMBL/GenBank/DDBJ whole genome shotgun (WGS) entry which is preliminary data.</text>
</comment>
<dbReference type="AlphaFoldDB" id="A0AAD2K274"/>
<protein>
    <submittedName>
        <fullName evidence="1">Uncharacterized protein</fullName>
    </submittedName>
</protein>
<gene>
    <name evidence="1" type="ORF">MYCIT1_LOCUS22316</name>
</gene>
<feature type="non-terminal residue" evidence="1">
    <location>
        <position position="1"/>
    </location>
</feature>
<proteinExistence type="predicted"/>
<sequence>NKTMSGDHATAIWYSCSSPPCSQCRRASPRAIYCRLRCLFPMSNFVFRGLPATPRISSATGSASTEG</sequence>